<evidence type="ECO:0000313" key="3">
    <source>
        <dbReference type="Proteomes" id="UP000239833"/>
    </source>
</evidence>
<proteinExistence type="predicted"/>
<reference evidence="2" key="2">
    <citation type="journal article" date="2020" name="Int. J. Med. Microbiol.">
        <title>Discovery of Paenibacillus larvae ERIC V: Phenotypic and genomic comparison to genotypes ERIC I-IV reveal different inventories of virulence factors which correlate with epidemiological prevalences of American Foulbrood.</title>
        <authorList>
            <person name="Beims H."/>
            <person name="Bunk B."/>
            <person name="Erler S."/>
            <person name="Mohr K.I."/>
            <person name="Sproer C."/>
            <person name="Pradella S."/>
            <person name="Gunther G."/>
            <person name="Rohde M."/>
            <person name="von der Ohe W."/>
            <person name="Steinert M."/>
        </authorList>
    </citation>
    <scope>NUCLEOTIDE SEQUENCE</scope>
    <source>
        <strain evidence="2">Eric_III</strain>
    </source>
</reference>
<evidence type="ECO:0000313" key="2">
    <source>
        <dbReference type="EMBL" id="AVF27117.1"/>
    </source>
</evidence>
<evidence type="ECO:0000313" key="1">
    <source>
        <dbReference type="EMBL" id="AVF25065.1"/>
    </source>
</evidence>
<dbReference type="EMBL" id="CP019655">
    <property type="protein sequence ID" value="AVF25065.1"/>
    <property type="molecule type" value="Genomic_DNA"/>
</dbReference>
<dbReference type="Proteomes" id="UP000239833">
    <property type="component" value="Chromosome"/>
</dbReference>
<gene>
    <name evidence="1" type="ORF">ERICIII_00858</name>
    <name evidence="2" type="ORF">ERICIII_02990</name>
</gene>
<dbReference type="EMBL" id="CP019655">
    <property type="protein sequence ID" value="AVF27117.1"/>
    <property type="molecule type" value="Genomic_DNA"/>
</dbReference>
<reference evidence="3" key="1">
    <citation type="submission" date="2017-02" db="EMBL/GenBank/DDBJ databases">
        <title>Delineation of Paenibacillus larvae strains originating from foulbrood outbreaks.</title>
        <authorList>
            <person name="Beims H."/>
            <person name="Bunk B."/>
            <person name="Sproeer C."/>
            <person name="Mohr K.I."/>
            <person name="Pradella S."/>
            <person name="Guenther G."/>
            <person name="Rohde M."/>
            <person name="von der Ohe W."/>
            <person name="Steinert M."/>
        </authorList>
    </citation>
    <scope>NUCLEOTIDE SEQUENCE [LARGE SCALE GENOMIC DNA]</scope>
    <source>
        <strain evidence="3">Eric_III</strain>
    </source>
</reference>
<sequence>MSTLSGKIRIQFTTNPFDQWRLSQVGGYIERFRGKEVFAFDRHDQYMKYLQLNTQRKE</sequence>
<protein>
    <submittedName>
        <fullName evidence="2">Uncharacterized protein</fullName>
    </submittedName>
</protein>
<name>A0A2L1UA79_9BACL</name>
<dbReference type="AlphaFoldDB" id="A0A2L1UA79"/>
<accession>A0A2L1UA79</accession>
<organism evidence="2 3">
    <name type="scientific">Paenibacillus larvae subsp. larvae</name>
    <dbReference type="NCBI Taxonomy" id="147375"/>
    <lineage>
        <taxon>Bacteria</taxon>
        <taxon>Bacillati</taxon>
        <taxon>Bacillota</taxon>
        <taxon>Bacilli</taxon>
        <taxon>Bacillales</taxon>
        <taxon>Paenibacillaceae</taxon>
        <taxon>Paenibacillus</taxon>
    </lineage>
</organism>